<dbReference type="InterPro" id="IPR051102">
    <property type="entry name" value="IgSF_V-set/TM_domain"/>
</dbReference>
<feature type="signal peptide" evidence="5">
    <location>
        <begin position="1"/>
        <end position="23"/>
    </location>
</feature>
<dbReference type="Ensembl" id="ENSSGRT00000060831.1">
    <property type="protein sequence ID" value="ENSSGRP00000056983.1"/>
    <property type="gene ID" value="ENSSGRG00000029805.1"/>
</dbReference>
<feature type="region of interest" description="Disordered" evidence="4">
    <location>
        <begin position="115"/>
        <end position="155"/>
    </location>
</feature>
<reference evidence="6" key="2">
    <citation type="submission" date="2025-09" db="UniProtKB">
        <authorList>
            <consortium name="Ensembl"/>
        </authorList>
    </citation>
    <scope>IDENTIFICATION</scope>
</reference>
<dbReference type="InParanoid" id="A0A672P3C8"/>
<dbReference type="Proteomes" id="UP000472262">
    <property type="component" value="Unassembled WGS sequence"/>
</dbReference>
<dbReference type="AlphaFoldDB" id="A0A672P3C8"/>
<keyword evidence="3" id="KW-0393">Immunoglobulin domain</keyword>
<dbReference type="PANTHER" id="PTHR12207">
    <property type="entry name" value="V-SET AND TRANSMEMBRANE DOMAIN-CONTAINING PROTEIN"/>
    <property type="match status" value="1"/>
</dbReference>
<dbReference type="PANTHER" id="PTHR12207:SF31">
    <property type="entry name" value="V-SET AND TRANSMEMBRANE DOMAIN-CONTAINING PROTEIN 2-LIKE PROTEIN"/>
    <property type="match status" value="1"/>
</dbReference>
<name>A0A672P3C8_SINGR</name>
<evidence type="ECO:0000256" key="3">
    <source>
        <dbReference type="ARBA" id="ARBA00023319"/>
    </source>
</evidence>
<dbReference type="SUPFAM" id="SSF48726">
    <property type="entry name" value="Immunoglobulin"/>
    <property type="match status" value="1"/>
</dbReference>
<dbReference type="Gene3D" id="2.60.40.10">
    <property type="entry name" value="Immunoglobulins"/>
    <property type="match status" value="1"/>
</dbReference>
<keyword evidence="7" id="KW-1185">Reference proteome</keyword>
<dbReference type="InterPro" id="IPR036179">
    <property type="entry name" value="Ig-like_dom_sf"/>
</dbReference>
<evidence type="ECO:0000256" key="1">
    <source>
        <dbReference type="ARBA" id="ARBA00022729"/>
    </source>
</evidence>
<feature type="compositionally biased region" description="Basic and acidic residues" evidence="4">
    <location>
        <begin position="134"/>
        <end position="143"/>
    </location>
</feature>
<dbReference type="InterPro" id="IPR013783">
    <property type="entry name" value="Ig-like_fold"/>
</dbReference>
<accession>A0A672P3C8</accession>
<evidence type="ECO:0000256" key="2">
    <source>
        <dbReference type="ARBA" id="ARBA00023157"/>
    </source>
</evidence>
<feature type="chain" id="PRO_5025448715" evidence="5">
    <location>
        <begin position="24"/>
        <end position="155"/>
    </location>
</feature>
<evidence type="ECO:0000313" key="6">
    <source>
        <dbReference type="Ensembl" id="ENSSGRP00000056983.1"/>
    </source>
</evidence>
<feature type="compositionally biased region" description="Basic and acidic residues" evidence="4">
    <location>
        <begin position="115"/>
        <end position="127"/>
    </location>
</feature>
<proteinExistence type="predicted"/>
<sequence length="155" mass="17534">MGAFGVILRSLHCMGLYIQLSASLRQAGTVFTEVPHDITAQSGQDVEMACSFRGAGSPSYSLEIQWWYIRNHREWTDKQTWSTNQVQAGITHNARSSALLNDQRNRLHLLDQKTVEKNPTDAHEGGTRARTRDKRVNHPEHPSNRVSIKNTLETP</sequence>
<evidence type="ECO:0000256" key="5">
    <source>
        <dbReference type="SAM" id="SignalP"/>
    </source>
</evidence>
<keyword evidence="2" id="KW-1015">Disulfide bond</keyword>
<organism evidence="6 7">
    <name type="scientific">Sinocyclocheilus grahami</name>
    <name type="common">Dianchi golden-line fish</name>
    <name type="synonym">Barbus grahami</name>
    <dbReference type="NCBI Taxonomy" id="75366"/>
    <lineage>
        <taxon>Eukaryota</taxon>
        <taxon>Metazoa</taxon>
        <taxon>Chordata</taxon>
        <taxon>Craniata</taxon>
        <taxon>Vertebrata</taxon>
        <taxon>Euteleostomi</taxon>
        <taxon>Actinopterygii</taxon>
        <taxon>Neopterygii</taxon>
        <taxon>Teleostei</taxon>
        <taxon>Ostariophysi</taxon>
        <taxon>Cypriniformes</taxon>
        <taxon>Cyprinidae</taxon>
        <taxon>Cyprininae</taxon>
        <taxon>Sinocyclocheilus</taxon>
    </lineage>
</organism>
<evidence type="ECO:0000256" key="4">
    <source>
        <dbReference type="SAM" id="MobiDB-lite"/>
    </source>
</evidence>
<protein>
    <submittedName>
        <fullName evidence="6">V-set and transmembrane domain containing 2 like</fullName>
    </submittedName>
</protein>
<dbReference type="GO" id="GO:0016020">
    <property type="term" value="C:membrane"/>
    <property type="evidence" value="ECO:0007669"/>
    <property type="project" value="TreeGrafter"/>
</dbReference>
<evidence type="ECO:0000313" key="7">
    <source>
        <dbReference type="Proteomes" id="UP000472262"/>
    </source>
</evidence>
<reference evidence="6" key="1">
    <citation type="submission" date="2025-08" db="UniProtKB">
        <authorList>
            <consortium name="Ensembl"/>
        </authorList>
    </citation>
    <scope>IDENTIFICATION</scope>
</reference>
<keyword evidence="1 5" id="KW-0732">Signal</keyword>
<feature type="compositionally biased region" description="Polar residues" evidence="4">
    <location>
        <begin position="144"/>
        <end position="155"/>
    </location>
</feature>